<dbReference type="GeneID" id="108736471"/>
<keyword evidence="2" id="KW-1185">Reference proteome</keyword>
<proteinExistence type="predicted"/>
<name>A0A1W4WV88_AGRPL</name>
<accession>A0A1W4WV88</accession>
<dbReference type="AlphaFoldDB" id="A0A1W4WV88"/>
<dbReference type="Proteomes" id="UP000192223">
    <property type="component" value="Unplaced"/>
</dbReference>
<evidence type="ECO:0000313" key="2">
    <source>
        <dbReference type="Proteomes" id="UP000192223"/>
    </source>
</evidence>
<dbReference type="KEGG" id="apln:108736471"/>
<organism evidence="2 3">
    <name type="scientific">Agrilus planipennis</name>
    <name type="common">Emerald ash borer</name>
    <name type="synonym">Agrilus marcopoli</name>
    <dbReference type="NCBI Taxonomy" id="224129"/>
    <lineage>
        <taxon>Eukaryota</taxon>
        <taxon>Metazoa</taxon>
        <taxon>Ecdysozoa</taxon>
        <taxon>Arthropoda</taxon>
        <taxon>Hexapoda</taxon>
        <taxon>Insecta</taxon>
        <taxon>Pterygota</taxon>
        <taxon>Neoptera</taxon>
        <taxon>Endopterygota</taxon>
        <taxon>Coleoptera</taxon>
        <taxon>Polyphaga</taxon>
        <taxon>Elateriformia</taxon>
        <taxon>Buprestoidea</taxon>
        <taxon>Buprestidae</taxon>
        <taxon>Agrilinae</taxon>
        <taxon>Agrilus</taxon>
    </lineage>
</organism>
<dbReference type="RefSeq" id="XP_018324417.1">
    <property type="nucleotide sequence ID" value="XM_018468915.2"/>
</dbReference>
<evidence type="ECO:0000313" key="3">
    <source>
        <dbReference type="RefSeq" id="XP_018324417.1"/>
    </source>
</evidence>
<gene>
    <name evidence="3" type="primary">LOC108736471</name>
</gene>
<dbReference type="InParanoid" id="A0A1W4WV88"/>
<feature type="region of interest" description="Disordered" evidence="1">
    <location>
        <begin position="1"/>
        <end position="22"/>
    </location>
</feature>
<protein>
    <submittedName>
        <fullName evidence="3">Uncharacterized protein LOC108736471 isoform X1</fullName>
    </submittedName>
</protein>
<reference evidence="3" key="1">
    <citation type="submission" date="2025-08" db="UniProtKB">
        <authorList>
            <consortium name="RefSeq"/>
        </authorList>
    </citation>
    <scope>IDENTIFICATION</scope>
    <source>
        <tissue evidence="3">Entire body</tissue>
    </source>
</reference>
<sequence length="332" mass="37990">MITFYTETRSTNASQNSVGSDSTFCEELEKNNRSLRKRTSLKYSQSSFNSQTQIKTLPIKSKTNENKKYKKILEDCVFKIRNHLRKIRIMSINEIQSLVNDINKINTSNRESQAMKGKVLRQLRSLFEETTEIEQRFSSLNISNSQAINIFQNSCSKSYQDVTVNDSENTITSNKSNGEELESSFSFDFVNGSEVNINQFPNCTHSSSIVNTIQKDLKKLEEIDMLKNQDPTNKYYEEILQKSSTISLSFDEDMLSNVNFKTPTAKTSLCTQFDSTNIIDDIQSEKSNISNNSPICQAKEEIFNFLPKNMDSEDIIPSSLIENNTKMKAMLM</sequence>
<evidence type="ECO:0000256" key="1">
    <source>
        <dbReference type="SAM" id="MobiDB-lite"/>
    </source>
</evidence>